<feature type="binding site" evidence="8">
    <location>
        <position position="169"/>
    </location>
    <ligand>
        <name>Mn(2+)</name>
        <dbReference type="ChEBI" id="CHEBI:29035"/>
        <label>1</label>
    </ligand>
</feature>
<protein>
    <recommendedName>
        <fullName evidence="10">Peptidase M20 dimerisation domain-containing protein</fullName>
    </recommendedName>
</protein>
<evidence type="ECO:0000256" key="8">
    <source>
        <dbReference type="PIRSR" id="PIRSR037242-3"/>
    </source>
</evidence>
<evidence type="ECO:0000256" key="4">
    <source>
        <dbReference type="ARBA" id="ARBA00022801"/>
    </source>
</evidence>
<feature type="site" description="Important for catalytic activity" evidence="9">
    <location>
        <position position="230"/>
    </location>
</feature>
<comment type="cofactor">
    <cofactor evidence="8">
        <name>Mn(2+)</name>
        <dbReference type="ChEBI" id="CHEBI:29035"/>
    </cofactor>
    <text evidence="8">Binds 2 manganese ions per subunit.</text>
</comment>
<feature type="binding site" description="in other chain" evidence="7">
    <location>
        <position position="197"/>
    </location>
    <ligand>
        <name>substrate</name>
        <note>ligand shared between homodimeric partners</note>
    </ligand>
</feature>
<feature type="binding site" evidence="8">
    <location>
        <position position="197"/>
    </location>
    <ligand>
        <name>Mn(2+)</name>
        <dbReference type="ChEBI" id="CHEBI:29035"/>
        <label>2</label>
    </ligand>
</feature>
<dbReference type="PANTHER" id="PTHR43270:SF4">
    <property type="entry name" value="CARNOSINE DIPEPTIDASE 2, ISOFORM A"/>
    <property type="match status" value="1"/>
</dbReference>
<feature type="domain" description="Peptidase M20 dimerisation" evidence="10">
    <location>
        <begin position="210"/>
        <end position="368"/>
    </location>
</feature>
<evidence type="ECO:0000256" key="2">
    <source>
        <dbReference type="ARBA" id="ARBA00022670"/>
    </source>
</evidence>
<feature type="binding site" evidence="8">
    <location>
        <position position="447"/>
    </location>
    <ligand>
        <name>Mn(2+)</name>
        <dbReference type="ChEBI" id="CHEBI:29035"/>
        <label>1</label>
    </ligand>
</feature>
<feature type="active site" description="Proton acceptor" evidence="6">
    <location>
        <position position="168"/>
    </location>
</feature>
<dbReference type="PROSITE" id="PS00759">
    <property type="entry name" value="ARGE_DAPE_CPG2_2"/>
    <property type="match status" value="1"/>
</dbReference>
<dbReference type="InterPro" id="IPR051458">
    <property type="entry name" value="Cyt/Met_Dipeptidase"/>
</dbReference>
<feature type="binding site" evidence="8">
    <location>
        <position position="134"/>
    </location>
    <ligand>
        <name>Mn(2+)</name>
        <dbReference type="ChEBI" id="CHEBI:29035"/>
        <label>1</label>
    </ligand>
</feature>
<dbReference type="CDD" id="cd05676">
    <property type="entry name" value="M20_dipept_like_CNDP"/>
    <property type="match status" value="1"/>
</dbReference>
<keyword evidence="8" id="KW-0464">Manganese</keyword>
<accession>A0A397J3X6</accession>
<evidence type="ECO:0000256" key="5">
    <source>
        <dbReference type="ARBA" id="ARBA00023049"/>
    </source>
</evidence>
<dbReference type="InterPro" id="IPR001261">
    <property type="entry name" value="ArgE/DapE_CS"/>
</dbReference>
<evidence type="ECO:0000256" key="7">
    <source>
        <dbReference type="PIRSR" id="PIRSR037242-2"/>
    </source>
</evidence>
<evidence type="ECO:0000313" key="11">
    <source>
        <dbReference type="EMBL" id="RHZ80696.1"/>
    </source>
</evidence>
<feature type="binding site" evidence="7">
    <location>
        <position position="230"/>
    </location>
    <ligand>
        <name>substrate</name>
        <note>ligand shared between homodimeric partners</note>
    </ligand>
</feature>
<keyword evidence="4" id="KW-0378">Hydrolase</keyword>
<feature type="active site" evidence="6">
    <location>
        <position position="102"/>
    </location>
</feature>
<dbReference type="PIRSF" id="PIRSF037242">
    <property type="entry name" value="CNDP_dipeptidase"/>
    <property type="match status" value="1"/>
</dbReference>
<keyword evidence="3 8" id="KW-0479">Metal-binding</keyword>
<proteinExistence type="inferred from homology"/>
<dbReference type="OrthoDB" id="7832001at2759"/>
<dbReference type="GO" id="GO:0070573">
    <property type="term" value="F:metallodipeptidase activity"/>
    <property type="evidence" value="ECO:0007669"/>
    <property type="project" value="InterPro"/>
</dbReference>
<dbReference type="Pfam" id="PF07687">
    <property type="entry name" value="M20_dimer"/>
    <property type="match status" value="1"/>
</dbReference>
<feature type="binding site" evidence="7">
    <location>
        <position position="332"/>
    </location>
    <ligand>
        <name>substrate</name>
        <note>ligand shared between homodimeric partners</note>
    </ligand>
</feature>
<evidence type="ECO:0000256" key="9">
    <source>
        <dbReference type="PIRSR" id="PIRSR037242-4"/>
    </source>
</evidence>
<feature type="binding site" description="in other chain" evidence="7">
    <location>
        <position position="419"/>
    </location>
    <ligand>
        <name>substrate</name>
        <note>ligand shared between homodimeric partners</note>
    </ligand>
</feature>
<evidence type="ECO:0000259" key="10">
    <source>
        <dbReference type="Pfam" id="PF07687"/>
    </source>
</evidence>
<keyword evidence="5" id="KW-0482">Metalloprotease</keyword>
<comment type="caution">
    <text evidence="11">The sequence shown here is derived from an EMBL/GenBank/DDBJ whole genome shotgun (WGS) entry which is preliminary data.</text>
</comment>
<dbReference type="Proteomes" id="UP000266861">
    <property type="component" value="Unassembled WGS sequence"/>
</dbReference>
<dbReference type="AlphaFoldDB" id="A0A397J3X6"/>
<sequence length="477" mass="52963">MITSTLEKYFNTVDSLENLYVERLKEAVAIPSVSGDAAYRENVFKMSQWLIELFQKLGISYEVVNVGTQVLDNKTLKLPPVLLGTYGNDPNKKTILVYGHYDVQPALIEDGWNSPPFELVETDKNQLIGRGSSDDKGPIIGWLNAIEAHQKAGIEFPVNLKICFEGMEESGSEGLDEVICKEASRYFKDVDAVCISDNYWLGVKKPCLTYGLRGIAYYKVIVSGPGRDLHSGVFGGTVHEPMTDLILLLSKLVTPSGEILIPGINDDVAPLTENENKTYESIEFDLNEYHDAIESKTTIYDDKINTLQHRWRYPSLSIHGIEGAFSASGAKTVLPAKVLGKFSIRLVPDMDPERVNALVKKYLTEEFSKLKSKNSFNVECLHGAKAWVASPDHWNYIAAAKAVEMVFNVKPDYTREGGSIPVTLTFQDALNKNVLLLPMGRGDDGAHSTNEKLDRSNYISGIKLFGAYLHEIAATKI</sequence>
<dbReference type="GO" id="GO:0046872">
    <property type="term" value="F:metal ion binding"/>
    <property type="evidence" value="ECO:0007669"/>
    <property type="project" value="UniProtKB-KW"/>
</dbReference>
<dbReference type="GO" id="GO:0006508">
    <property type="term" value="P:proteolysis"/>
    <property type="evidence" value="ECO:0007669"/>
    <property type="project" value="UniProtKB-KW"/>
</dbReference>
<feature type="binding site" evidence="8">
    <location>
        <position position="100"/>
    </location>
    <ligand>
        <name>Mn(2+)</name>
        <dbReference type="ChEBI" id="CHEBI:29035"/>
        <label>2</label>
    </ligand>
</feature>
<feature type="binding site" evidence="8">
    <location>
        <position position="134"/>
    </location>
    <ligand>
        <name>Mn(2+)</name>
        <dbReference type="ChEBI" id="CHEBI:29035"/>
        <label>2</label>
    </ligand>
</feature>
<dbReference type="STRING" id="1348612.A0A397J3X6"/>
<comment type="similarity">
    <text evidence="1">Belongs to the peptidase M20A family.</text>
</comment>
<name>A0A397J3X6_9GLOM</name>
<dbReference type="PANTHER" id="PTHR43270">
    <property type="entry name" value="BETA-ALA-HIS DIPEPTIDASE"/>
    <property type="match status" value="1"/>
</dbReference>
<evidence type="ECO:0000256" key="1">
    <source>
        <dbReference type="ARBA" id="ARBA00006247"/>
    </source>
</evidence>
<evidence type="ECO:0000256" key="6">
    <source>
        <dbReference type="PIRSR" id="PIRSR037242-1"/>
    </source>
</evidence>
<feature type="binding site" description="in other chain" evidence="7">
    <location>
        <position position="345"/>
    </location>
    <ligand>
        <name>substrate</name>
        <note>ligand shared between homodimeric partners</note>
    </ligand>
</feature>
<feature type="binding site" description="in other chain" evidence="7">
    <location>
        <position position="447"/>
    </location>
    <ligand>
        <name>substrate</name>
        <note>ligand shared between homodimeric partners</note>
    </ligand>
</feature>
<evidence type="ECO:0000313" key="12">
    <source>
        <dbReference type="Proteomes" id="UP000266861"/>
    </source>
</evidence>
<dbReference type="Gene3D" id="3.30.70.360">
    <property type="match status" value="1"/>
</dbReference>
<keyword evidence="2" id="KW-0645">Protease</keyword>
<gene>
    <name evidence="11" type="ORF">Glove_132g5</name>
</gene>
<keyword evidence="12" id="KW-1185">Reference proteome</keyword>
<dbReference type="InterPro" id="IPR002933">
    <property type="entry name" value="Peptidase_M20"/>
</dbReference>
<dbReference type="Pfam" id="PF01546">
    <property type="entry name" value="Peptidase_M20"/>
    <property type="match status" value="1"/>
</dbReference>
<dbReference type="Gene3D" id="3.40.630.10">
    <property type="entry name" value="Zn peptidases"/>
    <property type="match status" value="1"/>
</dbReference>
<dbReference type="InterPro" id="IPR011650">
    <property type="entry name" value="Peptidase_M20_dimer"/>
</dbReference>
<dbReference type="SUPFAM" id="SSF53187">
    <property type="entry name" value="Zn-dependent exopeptidases"/>
    <property type="match status" value="1"/>
</dbReference>
<reference evidence="11 12" key="1">
    <citation type="submission" date="2018-08" db="EMBL/GenBank/DDBJ databases">
        <title>Genome and evolution of the arbuscular mycorrhizal fungus Diversispora epigaea (formerly Glomus versiforme) and its bacterial endosymbionts.</title>
        <authorList>
            <person name="Sun X."/>
            <person name="Fei Z."/>
            <person name="Harrison M."/>
        </authorList>
    </citation>
    <scope>NUCLEOTIDE SEQUENCE [LARGE SCALE GENOMIC DNA]</scope>
    <source>
        <strain evidence="11 12">IT104</strain>
    </source>
</reference>
<dbReference type="InterPro" id="IPR017153">
    <property type="entry name" value="CNDP/DUG1"/>
</dbReference>
<dbReference type="EMBL" id="PQFF01000123">
    <property type="protein sequence ID" value="RHZ80696.1"/>
    <property type="molecule type" value="Genomic_DNA"/>
</dbReference>
<organism evidence="11 12">
    <name type="scientific">Diversispora epigaea</name>
    <dbReference type="NCBI Taxonomy" id="1348612"/>
    <lineage>
        <taxon>Eukaryota</taxon>
        <taxon>Fungi</taxon>
        <taxon>Fungi incertae sedis</taxon>
        <taxon>Mucoromycota</taxon>
        <taxon>Glomeromycotina</taxon>
        <taxon>Glomeromycetes</taxon>
        <taxon>Diversisporales</taxon>
        <taxon>Diversisporaceae</taxon>
        <taxon>Diversispora</taxon>
    </lineage>
</organism>
<evidence type="ECO:0000256" key="3">
    <source>
        <dbReference type="ARBA" id="ARBA00022723"/>
    </source>
</evidence>